<sequence>TAESLVSYFKLDFDGKLNNFRLQQIPVAFF</sequence>
<organism evidence="1">
    <name type="scientific">marine sediment metagenome</name>
    <dbReference type="NCBI Taxonomy" id="412755"/>
    <lineage>
        <taxon>unclassified sequences</taxon>
        <taxon>metagenomes</taxon>
        <taxon>ecological metagenomes</taxon>
    </lineage>
</organism>
<dbReference type="AlphaFoldDB" id="X1LIL1"/>
<feature type="non-terminal residue" evidence="1">
    <location>
        <position position="1"/>
    </location>
</feature>
<gene>
    <name evidence="1" type="ORF">S06H3_34884</name>
</gene>
<proteinExistence type="predicted"/>
<name>X1LIL1_9ZZZZ</name>
<comment type="caution">
    <text evidence="1">The sequence shown here is derived from an EMBL/GenBank/DDBJ whole genome shotgun (WGS) entry which is preliminary data.</text>
</comment>
<evidence type="ECO:0000313" key="1">
    <source>
        <dbReference type="EMBL" id="GAI19202.1"/>
    </source>
</evidence>
<accession>X1LIL1</accession>
<dbReference type="EMBL" id="BARV01020988">
    <property type="protein sequence ID" value="GAI19202.1"/>
    <property type="molecule type" value="Genomic_DNA"/>
</dbReference>
<reference evidence="1" key="1">
    <citation type="journal article" date="2014" name="Front. Microbiol.">
        <title>High frequency of phylogenetically diverse reductive dehalogenase-homologous genes in deep subseafloor sedimentary metagenomes.</title>
        <authorList>
            <person name="Kawai M."/>
            <person name="Futagami T."/>
            <person name="Toyoda A."/>
            <person name="Takaki Y."/>
            <person name="Nishi S."/>
            <person name="Hori S."/>
            <person name="Arai W."/>
            <person name="Tsubouchi T."/>
            <person name="Morono Y."/>
            <person name="Uchiyama I."/>
            <person name="Ito T."/>
            <person name="Fujiyama A."/>
            <person name="Inagaki F."/>
            <person name="Takami H."/>
        </authorList>
    </citation>
    <scope>NUCLEOTIDE SEQUENCE</scope>
    <source>
        <strain evidence="1">Expedition CK06-06</strain>
    </source>
</reference>
<protein>
    <submittedName>
        <fullName evidence="1">Uncharacterized protein</fullName>
    </submittedName>
</protein>